<name>A0ABN9KSH5_9NEOB</name>
<feature type="region of interest" description="Disordered" evidence="1">
    <location>
        <begin position="183"/>
        <end position="206"/>
    </location>
</feature>
<evidence type="ECO:0000313" key="3">
    <source>
        <dbReference type="Proteomes" id="UP001176940"/>
    </source>
</evidence>
<organism evidence="2 3">
    <name type="scientific">Ranitomeya imitator</name>
    <name type="common">mimic poison frog</name>
    <dbReference type="NCBI Taxonomy" id="111125"/>
    <lineage>
        <taxon>Eukaryota</taxon>
        <taxon>Metazoa</taxon>
        <taxon>Chordata</taxon>
        <taxon>Craniata</taxon>
        <taxon>Vertebrata</taxon>
        <taxon>Euteleostomi</taxon>
        <taxon>Amphibia</taxon>
        <taxon>Batrachia</taxon>
        <taxon>Anura</taxon>
        <taxon>Neobatrachia</taxon>
        <taxon>Hyloidea</taxon>
        <taxon>Dendrobatidae</taxon>
        <taxon>Dendrobatinae</taxon>
        <taxon>Ranitomeya</taxon>
    </lineage>
</organism>
<feature type="region of interest" description="Disordered" evidence="1">
    <location>
        <begin position="50"/>
        <end position="163"/>
    </location>
</feature>
<comment type="caution">
    <text evidence="2">The sequence shown here is derived from an EMBL/GenBank/DDBJ whole genome shotgun (WGS) entry which is preliminary data.</text>
</comment>
<proteinExistence type="predicted"/>
<reference evidence="2" key="1">
    <citation type="submission" date="2023-07" db="EMBL/GenBank/DDBJ databases">
        <authorList>
            <person name="Stuckert A."/>
        </authorList>
    </citation>
    <scope>NUCLEOTIDE SEQUENCE</scope>
</reference>
<dbReference type="EMBL" id="CAUEEQ010002224">
    <property type="protein sequence ID" value="CAJ0922195.1"/>
    <property type="molecule type" value="Genomic_DNA"/>
</dbReference>
<evidence type="ECO:0000256" key="1">
    <source>
        <dbReference type="SAM" id="MobiDB-lite"/>
    </source>
</evidence>
<gene>
    <name evidence="2" type="ORF">RIMI_LOCUS1695039</name>
</gene>
<evidence type="ECO:0000313" key="2">
    <source>
        <dbReference type="EMBL" id="CAJ0922195.1"/>
    </source>
</evidence>
<sequence>MGRGCFAGRHTFVRCPVCGVSGPGRQNSDRTAVHAQEFPGTEGEELDEGLASLFPKGPGFSASPSSSQEDVLFLSSEGQDLPAEGTQSPMRSSLSKRNIQAAVRKVQRLAGTGGGASPDGKMGSSLSRSDSRHAQKSSRSQMDAANKNKTPLSMEEEKHQDVSAEVKKDFLPLEIQGILDDLQLGSGLDHAKTKSKERPQSDEKEI</sequence>
<protein>
    <submittedName>
        <fullName evidence="2">Uncharacterized protein</fullName>
    </submittedName>
</protein>
<keyword evidence="3" id="KW-1185">Reference proteome</keyword>
<accession>A0ABN9KSH5</accession>
<feature type="compositionally biased region" description="Basic and acidic residues" evidence="1">
    <location>
        <begin position="189"/>
        <end position="206"/>
    </location>
</feature>
<feature type="compositionally biased region" description="Polar residues" evidence="1">
    <location>
        <begin position="85"/>
        <end position="98"/>
    </location>
</feature>
<feature type="compositionally biased region" description="Polar residues" evidence="1">
    <location>
        <begin position="137"/>
        <end position="151"/>
    </location>
</feature>
<dbReference type="Proteomes" id="UP001176940">
    <property type="component" value="Unassembled WGS sequence"/>
</dbReference>